<dbReference type="RefSeq" id="XP_018711290.1">
    <property type="nucleotide sequence ID" value="XM_018856117.1"/>
</dbReference>
<sequence length="59" mass="6495">MARWRCGEVECGEMLGMSYYVFSFQCRGTGLMGILVLVGALGFMGLGICFVMSRLEGLF</sequence>
<evidence type="ECO:0000256" key="1">
    <source>
        <dbReference type="SAM" id="Phobius"/>
    </source>
</evidence>
<keyword evidence="3" id="KW-1185">Reference proteome</keyword>
<dbReference type="AlphaFoldDB" id="A0A1A0HA67"/>
<name>A0A1A0HA67_9ASCO</name>
<keyword evidence="1" id="KW-1133">Transmembrane helix</keyword>
<dbReference type="EMBL" id="LXTC01000004">
    <property type="protein sequence ID" value="OBA20768.1"/>
    <property type="molecule type" value="Genomic_DNA"/>
</dbReference>
<gene>
    <name evidence="2" type="ORF">METBIDRAFT_32718</name>
</gene>
<protein>
    <submittedName>
        <fullName evidence="2">Uncharacterized protein</fullName>
    </submittedName>
</protein>
<evidence type="ECO:0000313" key="3">
    <source>
        <dbReference type="Proteomes" id="UP000092555"/>
    </source>
</evidence>
<organism evidence="2 3">
    <name type="scientific">Metschnikowia bicuspidata var. bicuspidata NRRL YB-4993</name>
    <dbReference type="NCBI Taxonomy" id="869754"/>
    <lineage>
        <taxon>Eukaryota</taxon>
        <taxon>Fungi</taxon>
        <taxon>Dikarya</taxon>
        <taxon>Ascomycota</taxon>
        <taxon>Saccharomycotina</taxon>
        <taxon>Pichiomycetes</taxon>
        <taxon>Metschnikowiaceae</taxon>
        <taxon>Metschnikowia</taxon>
    </lineage>
</organism>
<keyword evidence="1" id="KW-0472">Membrane</keyword>
<proteinExistence type="predicted"/>
<dbReference type="GeneID" id="30029093"/>
<keyword evidence="1" id="KW-0812">Transmembrane</keyword>
<accession>A0A1A0HA67</accession>
<dbReference type="Proteomes" id="UP000092555">
    <property type="component" value="Unassembled WGS sequence"/>
</dbReference>
<evidence type="ECO:0000313" key="2">
    <source>
        <dbReference type="EMBL" id="OBA20768.1"/>
    </source>
</evidence>
<reference evidence="2 3" key="1">
    <citation type="submission" date="2016-05" db="EMBL/GenBank/DDBJ databases">
        <title>Comparative genomics of biotechnologically important yeasts.</title>
        <authorList>
            <consortium name="DOE Joint Genome Institute"/>
            <person name="Riley R."/>
            <person name="Haridas S."/>
            <person name="Wolfe K.H."/>
            <person name="Lopes M.R."/>
            <person name="Hittinger C.T."/>
            <person name="Goker M."/>
            <person name="Salamov A."/>
            <person name="Wisecaver J."/>
            <person name="Long T.M."/>
            <person name="Aerts A.L."/>
            <person name="Barry K."/>
            <person name="Choi C."/>
            <person name="Clum A."/>
            <person name="Coughlan A.Y."/>
            <person name="Deshpande S."/>
            <person name="Douglass A.P."/>
            <person name="Hanson S.J."/>
            <person name="Klenk H.-P."/>
            <person name="LaButti K."/>
            <person name="Lapidus A."/>
            <person name="Lindquist E."/>
            <person name="Lipzen A."/>
            <person name="Meier-kolthoff J.P."/>
            <person name="Ohm R.A."/>
            <person name="Otillar R.P."/>
            <person name="Pangilinan J."/>
            <person name="Peng Y."/>
            <person name="Rokas A."/>
            <person name="Rosa C.A."/>
            <person name="Scheuner C."/>
            <person name="Sibirny A.A."/>
            <person name="Slot J.C."/>
            <person name="Stielow J.B."/>
            <person name="Sun H."/>
            <person name="Kurtzman C.P."/>
            <person name="Blackwell M."/>
            <person name="Grigoriev I.V."/>
            <person name="Jeffries T.W."/>
        </authorList>
    </citation>
    <scope>NUCLEOTIDE SEQUENCE [LARGE SCALE GENOMIC DNA]</scope>
    <source>
        <strain evidence="2 3">NRRL YB-4993</strain>
    </source>
</reference>
<comment type="caution">
    <text evidence="2">The sequence shown here is derived from an EMBL/GenBank/DDBJ whole genome shotgun (WGS) entry which is preliminary data.</text>
</comment>
<feature type="transmembrane region" description="Helical" evidence="1">
    <location>
        <begin position="30"/>
        <end position="52"/>
    </location>
</feature>